<keyword evidence="2" id="KW-1185">Reference proteome</keyword>
<dbReference type="OrthoDB" id="4949609at2759"/>
<accession>A0A395NFY2</accession>
<proteinExistence type="predicted"/>
<dbReference type="EMBL" id="PXOA01000482">
    <property type="protein sequence ID" value="RFU75026.1"/>
    <property type="molecule type" value="Genomic_DNA"/>
</dbReference>
<evidence type="ECO:0000313" key="2">
    <source>
        <dbReference type="Proteomes" id="UP000266272"/>
    </source>
</evidence>
<organism evidence="1 2">
    <name type="scientific">Trichoderma arundinaceum</name>
    <dbReference type="NCBI Taxonomy" id="490622"/>
    <lineage>
        <taxon>Eukaryota</taxon>
        <taxon>Fungi</taxon>
        <taxon>Dikarya</taxon>
        <taxon>Ascomycota</taxon>
        <taxon>Pezizomycotina</taxon>
        <taxon>Sordariomycetes</taxon>
        <taxon>Hypocreomycetidae</taxon>
        <taxon>Hypocreales</taxon>
        <taxon>Hypocreaceae</taxon>
        <taxon>Trichoderma</taxon>
    </lineage>
</organism>
<comment type="caution">
    <text evidence="1">The sequence shown here is derived from an EMBL/GenBank/DDBJ whole genome shotgun (WGS) entry which is preliminary data.</text>
</comment>
<dbReference type="Proteomes" id="UP000266272">
    <property type="component" value="Unassembled WGS sequence"/>
</dbReference>
<dbReference type="AlphaFoldDB" id="A0A395NFY2"/>
<reference evidence="1 2" key="1">
    <citation type="journal article" date="2018" name="PLoS Pathog.">
        <title>Evolution of structural diversity of trichothecenes, a family of toxins produced by plant pathogenic and entomopathogenic fungi.</title>
        <authorList>
            <person name="Proctor R.H."/>
            <person name="McCormick S.P."/>
            <person name="Kim H.S."/>
            <person name="Cardoza R.E."/>
            <person name="Stanley A.M."/>
            <person name="Lindo L."/>
            <person name="Kelly A."/>
            <person name="Brown D.W."/>
            <person name="Lee T."/>
            <person name="Vaughan M.M."/>
            <person name="Alexander N.J."/>
            <person name="Busman M."/>
            <person name="Gutierrez S."/>
        </authorList>
    </citation>
    <scope>NUCLEOTIDE SEQUENCE [LARGE SCALE GENOMIC DNA]</scope>
    <source>
        <strain evidence="1 2">IBT 40837</strain>
    </source>
</reference>
<protein>
    <submittedName>
        <fullName evidence="1">Fungal zn2-cys6 binuclear cluster domain-containing</fullName>
    </submittedName>
</protein>
<dbReference type="STRING" id="490622.A0A395NFY2"/>
<gene>
    <name evidence="1" type="ORF">TARUN_7213</name>
</gene>
<name>A0A395NFY2_TRIAR</name>
<evidence type="ECO:0000313" key="1">
    <source>
        <dbReference type="EMBL" id="RFU75026.1"/>
    </source>
</evidence>
<sequence length="184" mass="20346">MTRLYSALDTAGVSSVAFQDDILANLNDDDDQKPSCWMQTADVAITRQWQLATHWWHALSENGYFSEKKDDARYVIQIIGLTAVQRTRLLRLGTCRIVGHGKLAALADTMFKISSALDILTCCSSLIRDMIRIVSKADCERSFAGGLSLIEICIEEVPRSVPSAPELAYDGGLENTTAELFLDN</sequence>